<gene>
    <name evidence="2" type="ORF">BaRGS_00029681</name>
</gene>
<organism evidence="2 3">
    <name type="scientific">Batillaria attramentaria</name>
    <dbReference type="NCBI Taxonomy" id="370345"/>
    <lineage>
        <taxon>Eukaryota</taxon>
        <taxon>Metazoa</taxon>
        <taxon>Spiralia</taxon>
        <taxon>Lophotrochozoa</taxon>
        <taxon>Mollusca</taxon>
        <taxon>Gastropoda</taxon>
        <taxon>Caenogastropoda</taxon>
        <taxon>Sorbeoconcha</taxon>
        <taxon>Cerithioidea</taxon>
        <taxon>Batillariidae</taxon>
        <taxon>Batillaria</taxon>
    </lineage>
</organism>
<proteinExistence type="predicted"/>
<feature type="region of interest" description="Disordered" evidence="1">
    <location>
        <begin position="78"/>
        <end position="109"/>
    </location>
</feature>
<evidence type="ECO:0000256" key="1">
    <source>
        <dbReference type="SAM" id="MobiDB-lite"/>
    </source>
</evidence>
<evidence type="ECO:0000313" key="2">
    <source>
        <dbReference type="EMBL" id="KAK7479089.1"/>
    </source>
</evidence>
<keyword evidence="3" id="KW-1185">Reference proteome</keyword>
<dbReference type="Proteomes" id="UP001519460">
    <property type="component" value="Unassembled WGS sequence"/>
</dbReference>
<feature type="compositionally biased region" description="Polar residues" evidence="1">
    <location>
        <begin position="140"/>
        <end position="153"/>
    </location>
</feature>
<comment type="caution">
    <text evidence="2">The sequence shown here is derived from an EMBL/GenBank/DDBJ whole genome shotgun (WGS) entry which is preliminary data.</text>
</comment>
<dbReference type="EMBL" id="JACVVK020000311">
    <property type="protein sequence ID" value="KAK7479089.1"/>
    <property type="molecule type" value="Genomic_DNA"/>
</dbReference>
<sequence length="161" mass="17160">MGSSSLPPEGHKVTVFPQLVPQTPSLQPRLPRRVLGSQSTVLGPPPGETVPPTLRGRSTSDGTPSGAELMAETFTELVRRSEGVGGGGGERDHLSVSAGDQKGSDSSDGRQSLVYCLQATLCQSRQQRPADEHTIKRACRQSSHASFTPNTNGESRRTRKN</sequence>
<feature type="region of interest" description="Disordered" evidence="1">
    <location>
        <begin position="123"/>
        <end position="161"/>
    </location>
</feature>
<feature type="region of interest" description="Disordered" evidence="1">
    <location>
        <begin position="1"/>
        <end position="66"/>
    </location>
</feature>
<protein>
    <submittedName>
        <fullName evidence="2">Uncharacterized protein</fullName>
    </submittedName>
</protein>
<dbReference type="AlphaFoldDB" id="A0ABD0JVI6"/>
<reference evidence="2 3" key="1">
    <citation type="journal article" date="2023" name="Sci. Data">
        <title>Genome assembly of the Korean intertidal mud-creeper Batillaria attramentaria.</title>
        <authorList>
            <person name="Patra A.K."/>
            <person name="Ho P.T."/>
            <person name="Jun S."/>
            <person name="Lee S.J."/>
            <person name="Kim Y."/>
            <person name="Won Y.J."/>
        </authorList>
    </citation>
    <scope>NUCLEOTIDE SEQUENCE [LARGE SCALE GENOMIC DNA]</scope>
    <source>
        <strain evidence="2">Wonlab-2016</strain>
    </source>
</reference>
<accession>A0ABD0JVI6</accession>
<name>A0ABD0JVI6_9CAEN</name>
<evidence type="ECO:0000313" key="3">
    <source>
        <dbReference type="Proteomes" id="UP001519460"/>
    </source>
</evidence>